<reference evidence="3 4" key="1">
    <citation type="submission" date="2015-12" db="EMBL/GenBank/DDBJ databases">
        <title>A stable core within a dynamic pangenome in Sulfolobus acidocaldarius.</title>
        <authorList>
            <person name="Anderson R."/>
            <person name="Kouris A."/>
            <person name="Seward C."/>
            <person name="Campbell K."/>
            <person name="Whitaker R."/>
        </authorList>
    </citation>
    <scope>NUCLEOTIDE SEQUENCE [LARGE SCALE GENOMIC DNA]</scope>
    <source>
        <strain evidence="1 4">GG12-C01-09</strain>
        <strain evidence="2 3">NG05B_CO5_07</strain>
    </source>
</reference>
<sequence>MNVRSNSFKNEDYIPDKYTCDGSDISPELEWDQIPNVKSYAIIVEDPDAPGGTFIHWVIYNIKQNKLEENVKKIEKAGVGIQGVNDFGRVGYNGPCPPRSHQAHRYFFYVYALSSELPVKSGVTAEELKRMMEGYMIDKGFIMGKYKRKG</sequence>
<dbReference type="InterPro" id="IPR036610">
    <property type="entry name" value="PEBP-like_sf"/>
</dbReference>
<dbReference type="OrthoDB" id="28720at2157"/>
<evidence type="ECO:0000313" key="2">
    <source>
        <dbReference type="EMBL" id="ALU31556.1"/>
    </source>
</evidence>
<proteinExistence type="predicted"/>
<dbReference type="GeneID" id="14551419"/>
<name>A0A0U2W386_9CREN</name>
<evidence type="ECO:0000313" key="1">
    <source>
        <dbReference type="EMBL" id="ALU28837.1"/>
    </source>
</evidence>
<dbReference type="NCBIfam" id="TIGR00481">
    <property type="entry name" value="YbhB/YbcL family Raf kinase inhibitor-like protein"/>
    <property type="match status" value="1"/>
</dbReference>
<organism evidence="2 3">
    <name type="scientific">Sulfolobus acidocaldarius</name>
    <dbReference type="NCBI Taxonomy" id="2285"/>
    <lineage>
        <taxon>Archaea</taxon>
        <taxon>Thermoproteota</taxon>
        <taxon>Thermoprotei</taxon>
        <taxon>Sulfolobales</taxon>
        <taxon>Sulfolobaceae</taxon>
        <taxon>Sulfolobus</taxon>
    </lineage>
</organism>
<dbReference type="EMBL" id="CP013695">
    <property type="protein sequence ID" value="ALU31556.1"/>
    <property type="molecule type" value="Genomic_DNA"/>
</dbReference>
<dbReference type="Gene3D" id="3.90.280.10">
    <property type="entry name" value="PEBP-like"/>
    <property type="match status" value="1"/>
</dbReference>
<dbReference type="SUPFAM" id="SSF49777">
    <property type="entry name" value="PEBP-like"/>
    <property type="match status" value="1"/>
</dbReference>
<dbReference type="AlphaFoldDB" id="A0A0U2W386"/>
<dbReference type="PaxDb" id="1435377-SUSAZ_04150"/>
<dbReference type="PANTHER" id="PTHR30289:SF1">
    <property type="entry name" value="PEBP (PHOSPHATIDYLETHANOLAMINE-BINDING PROTEIN) FAMILY PROTEIN"/>
    <property type="match status" value="1"/>
</dbReference>
<dbReference type="InterPro" id="IPR008914">
    <property type="entry name" value="PEBP"/>
</dbReference>
<dbReference type="SMR" id="A0A0U2W386"/>
<dbReference type="CDD" id="cd00865">
    <property type="entry name" value="PEBP_bact_arch"/>
    <property type="match status" value="1"/>
</dbReference>
<protein>
    <submittedName>
        <fullName evidence="2">Phosphatidylethanolamine-binding protein</fullName>
    </submittedName>
</protein>
<dbReference type="Proteomes" id="UP000065473">
    <property type="component" value="Chromosome"/>
</dbReference>
<dbReference type="Proteomes" id="UP000060043">
    <property type="component" value="Chromosome"/>
</dbReference>
<dbReference type="RefSeq" id="WP_011277773.1">
    <property type="nucleotide sequence ID" value="NZ_BHWZ01000001.1"/>
</dbReference>
<gene>
    <name evidence="1" type="ORF">ATY89_01890</name>
    <name evidence="2" type="ORF">ATZ20_04925</name>
</gene>
<evidence type="ECO:0000313" key="3">
    <source>
        <dbReference type="Proteomes" id="UP000060043"/>
    </source>
</evidence>
<evidence type="ECO:0000313" key="4">
    <source>
        <dbReference type="Proteomes" id="UP000065473"/>
    </source>
</evidence>
<dbReference type="EMBL" id="CP013694">
    <property type="protein sequence ID" value="ALU28837.1"/>
    <property type="molecule type" value="Genomic_DNA"/>
</dbReference>
<dbReference type="STRING" id="1435377.SUSAZ_04150"/>
<dbReference type="PANTHER" id="PTHR30289">
    <property type="entry name" value="UNCHARACTERIZED PROTEIN YBCL-RELATED"/>
    <property type="match status" value="1"/>
</dbReference>
<accession>A0A0U2W386</accession>
<dbReference type="InterPro" id="IPR005247">
    <property type="entry name" value="YbhB_YbcL/LppC-like"/>
</dbReference>
<dbReference type="Pfam" id="PF01161">
    <property type="entry name" value="PBP"/>
    <property type="match status" value="1"/>
</dbReference>
<dbReference type="OMA" id="VHWVAYN"/>